<gene>
    <name evidence="5" type="ORF">JZ751_021787</name>
</gene>
<dbReference type="InterPro" id="IPR001715">
    <property type="entry name" value="CH_dom"/>
</dbReference>
<feature type="compositionally biased region" description="Basic and acidic residues" evidence="3">
    <location>
        <begin position="182"/>
        <end position="193"/>
    </location>
</feature>
<keyword evidence="6" id="KW-1185">Reference proteome</keyword>
<comment type="caution">
    <text evidence="5">The sequence shown here is derived from an EMBL/GenBank/DDBJ whole genome shotgun (WGS) entry which is preliminary data.</text>
</comment>
<feature type="compositionally biased region" description="Acidic residues" evidence="3">
    <location>
        <begin position="236"/>
        <end position="257"/>
    </location>
</feature>
<reference evidence="5" key="1">
    <citation type="thesis" date="2021" institute="BYU ScholarsArchive" country="Provo, UT, USA">
        <title>Applications of and Algorithms for Genome Assembly and Genomic Analyses with an Emphasis on Marine Teleosts.</title>
        <authorList>
            <person name="Pickett B.D."/>
        </authorList>
    </citation>
    <scope>NUCLEOTIDE SEQUENCE</scope>
    <source>
        <strain evidence="5">HI-2016</strain>
    </source>
</reference>
<feature type="region of interest" description="Disordered" evidence="3">
    <location>
        <begin position="461"/>
        <end position="493"/>
    </location>
</feature>
<feature type="compositionally biased region" description="Acidic residues" evidence="3">
    <location>
        <begin position="53"/>
        <end position="65"/>
    </location>
</feature>
<feature type="compositionally biased region" description="Acidic residues" evidence="3">
    <location>
        <begin position="194"/>
        <end position="204"/>
    </location>
</feature>
<dbReference type="PANTHER" id="PTHR38537">
    <property type="entry name" value="JITTERBUG, ISOFORM N"/>
    <property type="match status" value="1"/>
</dbReference>
<sequence>MEHSFADLLGAFSDTSLPCYQEAELDFEPLNLEEGSGDENGNGVSGRLPALTEADEEDDPEEEEDTGRMSGSASEEEPGSGRSESPRDEGWGVAVNPEEGQEFEDEEDMGAEDTDSAKGEDAGGFRSPLDIPQKISLGQTCLEGDRAEDEEDTGSGSQTQDEGKDIGFSTRESDSEEDDGLEFPRVDALRGDSDSESEGEEEEQRELKEGRRFSAPLSFQNLKEGEERPRKVDVEVVTETDSESDADTGSDSDVVVDTDVAIDADTYAVMEVGSDSDVDGDTGADAVVDIDVAVGVSVVTDSDIAVRADRDAEVDEGIRGFAGLRESPDPQDPYLSELQEEPFRGEMKEFSEADYGGIGEGYAEYPTEEEEHEHKEIAEEDFGTTSGQHLESRTEEAEGELSDWELMGKVEGFEKQESGEMGLEEGSEEEEEMEVSESCRFRGMGDADEVELVNEAGKVEFAGIHENQPRDWTQDDRSDSSDERHDGSDDEILSKVKFTGEEWERGGKEDLKQDVRQMQASADDDDILHSLRQERVYVDEEGALRCIKQVQAFVDEEDALLGVRQEQVYNYDEDVPHGLRHEEISPGEVDIRFAELEDGKVNGGSGGRNGAGPGGRSPRMTTLSISSSDRSSRDSESESSLSDLEPWPDRAASLRDLITRPHGPQPYSASQEEDATELLSGTMTHIDTAVLQRFGHMEEEEEEEEDERNWEQEQERIQAFYRYYNDDDEEENGTGAQGQSRRKLMVRFCLDPPPQQDSDSSDTDADVVSSSSEGTDDLEPEVIHMGTGLEDLDSAVTGMEDLGPIETRLFARTEVDEERDSNREKFSLLLQQSQVTQSELTKLSAELRARRQRKTASAQHQGIAIDPDADAEMPATEKDLAEDAPWKKIQQNTFTRWCNEHLRLINKRIANLQTDLGDGLRLIGLIEVLSQRKMFRKYNQRPTFRQMQLENVSVALEFLERENIKLVSIGICIQPSPLCCSSKEWAALVLHSHVFVPQSKRASLLWLLLLPAHTQPYGPSVTAVLAAEGIAVRTTLRPASSGALVTFSALYSKAIVDGNLKLILGLIWTLILHYSISMPMWDEEEEDDEAKQKTPKQRLLGWIQNKVPDLPIANFSRDWQTGKALGALVDSCAPGLCPDWDSWDKDKPVDNARVAMQQADDWLGIPQVQRFAPACWTFKLFLKHGNHF</sequence>
<dbReference type="PANTHER" id="PTHR38537:SF5">
    <property type="entry name" value="FILAMIN-A"/>
    <property type="match status" value="1"/>
</dbReference>
<dbReference type="PROSITE" id="PS00019">
    <property type="entry name" value="ACTININ_1"/>
    <property type="match status" value="1"/>
</dbReference>
<dbReference type="Proteomes" id="UP000824540">
    <property type="component" value="Unassembled WGS sequence"/>
</dbReference>
<dbReference type="InterPro" id="IPR036872">
    <property type="entry name" value="CH_dom_sf"/>
</dbReference>
<dbReference type="SMART" id="SM00033">
    <property type="entry name" value="CH"/>
    <property type="match status" value="2"/>
</dbReference>
<feature type="compositionally biased region" description="Gly residues" evidence="3">
    <location>
        <begin position="601"/>
        <end position="615"/>
    </location>
</feature>
<name>A0A8T2NIW8_9TELE</name>
<dbReference type="InterPro" id="IPR001589">
    <property type="entry name" value="Actinin_actin-bd_CS"/>
</dbReference>
<feature type="domain" description="Calponin-homology (CH)" evidence="4">
    <location>
        <begin position="1093"/>
        <end position="1188"/>
    </location>
</feature>
<feature type="compositionally biased region" description="Basic and acidic residues" evidence="3">
    <location>
        <begin position="467"/>
        <end position="493"/>
    </location>
</feature>
<evidence type="ECO:0000256" key="3">
    <source>
        <dbReference type="SAM" id="MobiDB-lite"/>
    </source>
</evidence>
<feature type="domain" description="Calponin-homology (CH)" evidence="4">
    <location>
        <begin position="888"/>
        <end position="1015"/>
    </location>
</feature>
<dbReference type="GO" id="GO:0051015">
    <property type="term" value="F:actin filament binding"/>
    <property type="evidence" value="ECO:0007669"/>
    <property type="project" value="InterPro"/>
</dbReference>
<dbReference type="InterPro" id="IPR044801">
    <property type="entry name" value="Filamin"/>
</dbReference>
<evidence type="ECO:0000313" key="5">
    <source>
        <dbReference type="EMBL" id="KAG9340335.1"/>
    </source>
</evidence>
<dbReference type="Pfam" id="PF00307">
    <property type="entry name" value="CH"/>
    <property type="match status" value="2"/>
</dbReference>
<evidence type="ECO:0000256" key="1">
    <source>
        <dbReference type="ARBA" id="ARBA00022737"/>
    </source>
</evidence>
<dbReference type="SUPFAM" id="SSF47576">
    <property type="entry name" value="Calponin-homology domain, CH-domain"/>
    <property type="match status" value="2"/>
</dbReference>
<feature type="region of interest" description="Disordered" evidence="3">
    <location>
        <begin position="597"/>
        <end position="648"/>
    </location>
</feature>
<dbReference type="PROSITE" id="PS50021">
    <property type="entry name" value="CH"/>
    <property type="match status" value="2"/>
</dbReference>
<feature type="region of interest" description="Disordered" evidence="3">
    <location>
        <begin position="28"/>
        <end position="257"/>
    </location>
</feature>
<accession>A0A8T2NIW8</accession>
<feature type="region of interest" description="Disordered" evidence="3">
    <location>
        <begin position="750"/>
        <end position="780"/>
    </location>
</feature>
<proteinExistence type="predicted"/>
<dbReference type="AlphaFoldDB" id="A0A8T2NIW8"/>
<protein>
    <recommendedName>
        <fullName evidence="4">Calponin-homology (CH) domain-containing protein</fullName>
    </recommendedName>
</protein>
<dbReference type="FunFam" id="1.10.418.10:FF:000006">
    <property type="entry name" value="Filamin-B isoform A"/>
    <property type="match status" value="1"/>
</dbReference>
<feature type="region of interest" description="Disordered" evidence="3">
    <location>
        <begin position="382"/>
        <end position="401"/>
    </location>
</feature>
<evidence type="ECO:0000313" key="6">
    <source>
        <dbReference type="Proteomes" id="UP000824540"/>
    </source>
</evidence>
<organism evidence="5 6">
    <name type="scientific">Albula glossodonta</name>
    <name type="common">roundjaw bonefish</name>
    <dbReference type="NCBI Taxonomy" id="121402"/>
    <lineage>
        <taxon>Eukaryota</taxon>
        <taxon>Metazoa</taxon>
        <taxon>Chordata</taxon>
        <taxon>Craniata</taxon>
        <taxon>Vertebrata</taxon>
        <taxon>Euteleostomi</taxon>
        <taxon>Actinopterygii</taxon>
        <taxon>Neopterygii</taxon>
        <taxon>Teleostei</taxon>
        <taxon>Albuliformes</taxon>
        <taxon>Albulidae</taxon>
        <taxon>Albula</taxon>
    </lineage>
</organism>
<feature type="compositionally biased region" description="Acidic residues" evidence="3">
    <location>
        <begin position="99"/>
        <end position="114"/>
    </location>
</feature>
<feature type="compositionally biased region" description="Basic and acidic residues" evidence="3">
    <location>
        <begin position="223"/>
        <end position="234"/>
    </location>
</feature>
<evidence type="ECO:0000259" key="4">
    <source>
        <dbReference type="PROSITE" id="PS50021"/>
    </source>
</evidence>
<keyword evidence="2" id="KW-0009">Actin-binding</keyword>
<keyword evidence="1" id="KW-0677">Repeat</keyword>
<dbReference type="EMBL" id="JAFBMS010000044">
    <property type="protein sequence ID" value="KAG9340335.1"/>
    <property type="molecule type" value="Genomic_DNA"/>
</dbReference>
<dbReference type="Gene3D" id="1.10.418.10">
    <property type="entry name" value="Calponin-like domain"/>
    <property type="match status" value="2"/>
</dbReference>
<evidence type="ECO:0000256" key="2">
    <source>
        <dbReference type="ARBA" id="ARBA00023203"/>
    </source>
</evidence>
<dbReference type="OrthoDB" id="18740at2759"/>
<dbReference type="GO" id="GO:0030036">
    <property type="term" value="P:actin cytoskeleton organization"/>
    <property type="evidence" value="ECO:0007669"/>
    <property type="project" value="InterPro"/>
</dbReference>